<dbReference type="EMBL" id="FUXX01000001">
    <property type="protein sequence ID" value="SKA56837.1"/>
    <property type="molecule type" value="Genomic_DNA"/>
</dbReference>
<evidence type="ECO:0000256" key="5">
    <source>
        <dbReference type="ARBA" id="ARBA00022980"/>
    </source>
</evidence>
<dbReference type="HAMAP" id="MF_01325_B">
    <property type="entry name" value="Ribosomal_uL3_B"/>
    <property type="match status" value="1"/>
</dbReference>
<name>A0A1T4UVX5_9GAMM</name>
<evidence type="ECO:0000256" key="11">
    <source>
        <dbReference type="SAM" id="MobiDB-lite"/>
    </source>
</evidence>
<reference evidence="13" key="1">
    <citation type="submission" date="2017-02" db="EMBL/GenBank/DDBJ databases">
        <authorList>
            <person name="Varghese N."/>
            <person name="Submissions S."/>
        </authorList>
    </citation>
    <scope>NUCLEOTIDE SEQUENCE [LARGE SCALE GENOMIC DNA]</scope>
    <source>
        <strain evidence="13">DSM 3072</strain>
    </source>
</reference>
<dbReference type="InterPro" id="IPR019926">
    <property type="entry name" value="Ribosomal_uL3_CS"/>
</dbReference>
<evidence type="ECO:0000256" key="9">
    <source>
        <dbReference type="RuleBase" id="RU003905"/>
    </source>
</evidence>
<evidence type="ECO:0000256" key="7">
    <source>
        <dbReference type="ARBA" id="ARBA00035243"/>
    </source>
</evidence>
<dbReference type="SUPFAM" id="SSF50447">
    <property type="entry name" value="Translation proteins"/>
    <property type="match status" value="1"/>
</dbReference>
<organism evidence="12 13">
    <name type="scientific">Succinivibrio dextrinosolvens DSM 3072</name>
    <dbReference type="NCBI Taxonomy" id="1123324"/>
    <lineage>
        <taxon>Bacteria</taxon>
        <taxon>Pseudomonadati</taxon>
        <taxon>Pseudomonadota</taxon>
        <taxon>Gammaproteobacteria</taxon>
        <taxon>Aeromonadales</taxon>
        <taxon>Succinivibrionaceae</taxon>
        <taxon>Succinivibrio</taxon>
    </lineage>
</organism>
<comment type="similarity">
    <text evidence="1 8 9">Belongs to the universal ribosomal protein uL3 family.</text>
</comment>
<comment type="subunit">
    <text evidence="8 10">Part of the 50S ribosomal subunit. Forms a cluster with proteins L14 and L19.</text>
</comment>
<dbReference type="GO" id="GO:0022625">
    <property type="term" value="C:cytosolic large ribosomal subunit"/>
    <property type="evidence" value="ECO:0007669"/>
    <property type="project" value="TreeGrafter"/>
</dbReference>
<evidence type="ECO:0000313" key="13">
    <source>
        <dbReference type="Proteomes" id="UP000242432"/>
    </source>
</evidence>
<keyword evidence="2 8" id="KW-0488">Methylation</keyword>
<keyword evidence="13" id="KW-1185">Reference proteome</keyword>
<dbReference type="InterPro" id="IPR009000">
    <property type="entry name" value="Transl_B-barrel_sf"/>
</dbReference>
<evidence type="ECO:0000256" key="3">
    <source>
        <dbReference type="ARBA" id="ARBA00022730"/>
    </source>
</evidence>
<dbReference type="InterPro" id="IPR000597">
    <property type="entry name" value="Ribosomal_uL3"/>
</dbReference>
<evidence type="ECO:0000256" key="2">
    <source>
        <dbReference type="ARBA" id="ARBA00022481"/>
    </source>
</evidence>
<keyword evidence="3 8" id="KW-0699">rRNA-binding</keyword>
<gene>
    <name evidence="8" type="primary">rplC</name>
    <name evidence="12" type="ORF">SAMN02745213_00097</name>
</gene>
<dbReference type="GO" id="GO:0006412">
    <property type="term" value="P:translation"/>
    <property type="evidence" value="ECO:0007669"/>
    <property type="project" value="UniProtKB-UniRule"/>
</dbReference>
<feature type="modified residue" description="N5-methylglutamine" evidence="8">
    <location>
        <position position="153"/>
    </location>
</feature>
<dbReference type="GO" id="GO:0019843">
    <property type="term" value="F:rRNA binding"/>
    <property type="evidence" value="ECO:0007669"/>
    <property type="project" value="UniProtKB-UniRule"/>
</dbReference>
<evidence type="ECO:0000256" key="8">
    <source>
        <dbReference type="HAMAP-Rule" id="MF_01325"/>
    </source>
</evidence>
<dbReference type="RefSeq" id="WP_031490589.1">
    <property type="nucleotide sequence ID" value="NZ_FUXX01000001.1"/>
</dbReference>
<accession>A0A1T4UVX5</accession>
<dbReference type="GO" id="GO:0003735">
    <property type="term" value="F:structural constituent of ribosome"/>
    <property type="evidence" value="ECO:0007669"/>
    <property type="project" value="UniProtKB-UniRule"/>
</dbReference>
<dbReference type="NCBIfam" id="TIGR03625">
    <property type="entry name" value="L3_bact"/>
    <property type="match status" value="1"/>
</dbReference>
<evidence type="ECO:0000313" key="12">
    <source>
        <dbReference type="EMBL" id="SKA56837.1"/>
    </source>
</evidence>
<dbReference type="STRING" id="83771.SAMN02910357_00966"/>
<dbReference type="FunFam" id="3.30.160.810:FF:000001">
    <property type="entry name" value="50S ribosomal protein L3"/>
    <property type="match status" value="1"/>
</dbReference>
<keyword evidence="5 8" id="KW-0689">Ribosomal protein</keyword>
<evidence type="ECO:0000256" key="4">
    <source>
        <dbReference type="ARBA" id="ARBA00022884"/>
    </source>
</evidence>
<dbReference type="Gene3D" id="3.30.160.810">
    <property type="match status" value="1"/>
</dbReference>
<dbReference type="Gene3D" id="2.40.30.10">
    <property type="entry name" value="Translation factors"/>
    <property type="match status" value="1"/>
</dbReference>
<dbReference type="InterPro" id="IPR019927">
    <property type="entry name" value="Ribosomal_uL3_bac/org-type"/>
</dbReference>
<proteinExistence type="inferred from homology"/>
<dbReference type="PANTHER" id="PTHR11229">
    <property type="entry name" value="50S RIBOSOMAL PROTEIN L3"/>
    <property type="match status" value="1"/>
</dbReference>
<comment type="PTM">
    <text evidence="8">Methylated by PrmB.</text>
</comment>
<sequence length="212" mass="23051">MSIGLIGRKLGMTRVFNENGKSVPVTVIQVEANRVTQIKNLENDGYTAIQVTTGDRKASRMTKAEIGHFAKSGVQAGRGLWEFRLTDSELASYKVGDEIKVDAFQDVKKVDVTGQSKGKGTAGTIKRYNFLHQDYTHGNSRSHRVPGSTGQNQTPGRVFKGKKMVGHMGSEKVTVQCLDLVRIDAERNLLLVKGAVPGANNGDVIVRPSLKA</sequence>
<dbReference type="PROSITE" id="PS00474">
    <property type="entry name" value="RIBOSOMAL_L3"/>
    <property type="match status" value="1"/>
</dbReference>
<keyword evidence="6 8" id="KW-0687">Ribonucleoprotein</keyword>
<evidence type="ECO:0000256" key="1">
    <source>
        <dbReference type="ARBA" id="ARBA00006540"/>
    </source>
</evidence>
<dbReference type="AlphaFoldDB" id="A0A1T4UVX5"/>
<keyword evidence="4 8" id="KW-0694">RNA-binding</keyword>
<comment type="function">
    <text evidence="8 10">One of the primary rRNA binding proteins, it binds directly near the 3'-end of the 23S rRNA, where it nucleates assembly of the 50S subunit.</text>
</comment>
<dbReference type="FunFam" id="2.40.30.10:FF:000004">
    <property type="entry name" value="50S ribosomal protein L3"/>
    <property type="match status" value="1"/>
</dbReference>
<evidence type="ECO:0000256" key="10">
    <source>
        <dbReference type="RuleBase" id="RU003906"/>
    </source>
</evidence>
<feature type="region of interest" description="Disordered" evidence="11">
    <location>
        <begin position="138"/>
        <end position="157"/>
    </location>
</feature>
<protein>
    <recommendedName>
        <fullName evidence="7 8">Large ribosomal subunit protein uL3</fullName>
    </recommendedName>
</protein>
<dbReference type="Proteomes" id="UP000242432">
    <property type="component" value="Unassembled WGS sequence"/>
</dbReference>
<evidence type="ECO:0000256" key="6">
    <source>
        <dbReference type="ARBA" id="ARBA00023274"/>
    </source>
</evidence>
<dbReference type="PANTHER" id="PTHR11229:SF16">
    <property type="entry name" value="LARGE RIBOSOMAL SUBUNIT PROTEIN UL3C"/>
    <property type="match status" value="1"/>
</dbReference>
<dbReference type="Pfam" id="PF00297">
    <property type="entry name" value="Ribosomal_L3"/>
    <property type="match status" value="1"/>
</dbReference>